<comment type="similarity">
    <text evidence="2">Belongs to the tyrosinase family.</text>
</comment>
<organism evidence="14 15">
    <name type="scientific">Lepidopterella palustris CBS 459.81</name>
    <dbReference type="NCBI Taxonomy" id="1314670"/>
    <lineage>
        <taxon>Eukaryota</taxon>
        <taxon>Fungi</taxon>
        <taxon>Dikarya</taxon>
        <taxon>Ascomycota</taxon>
        <taxon>Pezizomycotina</taxon>
        <taxon>Dothideomycetes</taxon>
        <taxon>Pleosporomycetidae</taxon>
        <taxon>Mytilinidiales</taxon>
        <taxon>Argynnaceae</taxon>
        <taxon>Lepidopterella</taxon>
    </lineage>
</organism>
<feature type="compositionally biased region" description="Polar residues" evidence="11">
    <location>
        <begin position="207"/>
        <end position="231"/>
    </location>
</feature>
<dbReference type="SUPFAM" id="SSF48056">
    <property type="entry name" value="Di-copper centre-containing domain"/>
    <property type="match status" value="1"/>
</dbReference>
<dbReference type="InterPro" id="IPR050316">
    <property type="entry name" value="Tyrosinase/Hemocyanin"/>
</dbReference>
<evidence type="ECO:0000256" key="9">
    <source>
        <dbReference type="ARBA" id="ARBA00048233"/>
    </source>
</evidence>
<comment type="cofactor">
    <cofactor evidence="1">
        <name>Cu(2+)</name>
        <dbReference type="ChEBI" id="CHEBI:29036"/>
    </cofactor>
</comment>
<evidence type="ECO:0000256" key="3">
    <source>
        <dbReference type="ARBA" id="ARBA00011906"/>
    </source>
</evidence>
<dbReference type="InterPro" id="IPR002227">
    <property type="entry name" value="Tyrosinase_Cu-bd"/>
</dbReference>
<dbReference type="PROSITE" id="PS00497">
    <property type="entry name" value="TYROSINASE_1"/>
    <property type="match status" value="1"/>
</dbReference>
<evidence type="ECO:0000259" key="12">
    <source>
        <dbReference type="PROSITE" id="PS00497"/>
    </source>
</evidence>
<dbReference type="PANTHER" id="PTHR11474:SF76">
    <property type="entry name" value="SHKT DOMAIN-CONTAINING PROTEIN"/>
    <property type="match status" value="1"/>
</dbReference>
<evidence type="ECO:0000256" key="1">
    <source>
        <dbReference type="ARBA" id="ARBA00001973"/>
    </source>
</evidence>
<keyword evidence="5" id="KW-0560">Oxidoreductase</keyword>
<proteinExistence type="inferred from homology"/>
<evidence type="ECO:0000256" key="11">
    <source>
        <dbReference type="SAM" id="MobiDB-lite"/>
    </source>
</evidence>
<reference evidence="14 15" key="1">
    <citation type="journal article" date="2016" name="Nat. Commun.">
        <title>Ectomycorrhizal ecology is imprinted in the genome of the dominant symbiotic fungus Cenococcum geophilum.</title>
        <authorList>
            <consortium name="DOE Joint Genome Institute"/>
            <person name="Peter M."/>
            <person name="Kohler A."/>
            <person name="Ohm R.A."/>
            <person name="Kuo A."/>
            <person name="Krutzmann J."/>
            <person name="Morin E."/>
            <person name="Arend M."/>
            <person name="Barry K.W."/>
            <person name="Binder M."/>
            <person name="Choi C."/>
            <person name="Clum A."/>
            <person name="Copeland A."/>
            <person name="Grisel N."/>
            <person name="Haridas S."/>
            <person name="Kipfer T."/>
            <person name="LaButti K."/>
            <person name="Lindquist E."/>
            <person name="Lipzen A."/>
            <person name="Maire R."/>
            <person name="Meier B."/>
            <person name="Mihaltcheva S."/>
            <person name="Molinier V."/>
            <person name="Murat C."/>
            <person name="Poggeler S."/>
            <person name="Quandt C.A."/>
            <person name="Sperisen C."/>
            <person name="Tritt A."/>
            <person name="Tisserant E."/>
            <person name="Crous P.W."/>
            <person name="Henrissat B."/>
            <person name="Nehls U."/>
            <person name="Egli S."/>
            <person name="Spatafora J.W."/>
            <person name="Grigoriev I.V."/>
            <person name="Martin F.M."/>
        </authorList>
    </citation>
    <scope>NUCLEOTIDE SEQUENCE [LARGE SCALE GENOMIC DNA]</scope>
    <source>
        <strain evidence="14 15">CBS 459.81</strain>
    </source>
</reference>
<dbReference type="PROSITE" id="PS00498">
    <property type="entry name" value="TYROSINASE_2"/>
    <property type="match status" value="1"/>
</dbReference>
<evidence type="ECO:0000256" key="5">
    <source>
        <dbReference type="ARBA" id="ARBA00023002"/>
    </source>
</evidence>
<keyword evidence="8" id="KW-0470">Melanin biosynthesis</keyword>
<dbReference type="Pfam" id="PF18132">
    <property type="entry name" value="Tyrosinase_C"/>
    <property type="match status" value="1"/>
</dbReference>
<accession>A0A8E2JHT1</accession>
<dbReference type="GO" id="GO:0004503">
    <property type="term" value="F:tyrosinase activity"/>
    <property type="evidence" value="ECO:0007669"/>
    <property type="project" value="UniProtKB-EC"/>
</dbReference>
<name>A0A8E2JHT1_9PEZI</name>
<dbReference type="AlphaFoldDB" id="A0A8E2JHT1"/>
<evidence type="ECO:0000256" key="7">
    <source>
        <dbReference type="ARBA" id="ARBA00023033"/>
    </source>
</evidence>
<feature type="region of interest" description="Disordered" evidence="11">
    <location>
        <begin position="206"/>
        <end position="231"/>
    </location>
</feature>
<sequence length="603" mass="66456">MSTAARSLHTKAGMWSRTFSLGEHHKQPVAVVDLLPRLEIRQLEQNADQWNVYLLGLNRFQQMTQSDKLSYYQIAGIHGRPFIPWDGVLQASGGSGGYCAHSSNLFPPWHRPYLALFEEILYLNAREAVNEFPAGELRERYTAALSTLRMPYWDWATPAPAGQDTLPSSLQLPTAQVITPNGTNTIPNPLFAYNFHPLSSDDFPESPYSSWPSTLRDPSSPDPNSTSRNDQVASQLNDLQTNLQSRIYHIFTMITGYSDVSNDYISGDSLEAVHDTIHNTVGSGGHMSDVPYAAFDPIFWLHHTMIDRCFAIWQALYPDNYVEPMPQILTTFAVAEGTVENATSPLFPFHLNDQGDFWTSNSVRSTATFGYTYPELQNGNDTAALKVAINILYGTGSSPQKRGYHLSNTPDNEPVSRAVVAASSRSESHAIAGAPSYSSERQYITNIKVRRFGLGGSYSIFVFIGEEPTSEPSQWSSDPSFVGISGVFAAATNDPLKTSIESNGVVPLTAALEARLASGKLKSMKEDAVGAYLRDNLHWKIRSMDSTEILIDQVQGLEVSVLWSEVIPATSLSSFPQMVGGYHVLFDATSGRQGGIQYGDQLN</sequence>
<dbReference type="GO" id="GO:0042438">
    <property type="term" value="P:melanin biosynthetic process"/>
    <property type="evidence" value="ECO:0007669"/>
    <property type="project" value="UniProtKB-KW"/>
</dbReference>
<dbReference type="GO" id="GO:0046872">
    <property type="term" value="F:metal ion binding"/>
    <property type="evidence" value="ECO:0007669"/>
    <property type="project" value="UniProtKB-KW"/>
</dbReference>
<keyword evidence="6" id="KW-0186">Copper</keyword>
<evidence type="ECO:0000313" key="15">
    <source>
        <dbReference type="Proteomes" id="UP000250266"/>
    </source>
</evidence>
<dbReference type="Gene3D" id="2.60.310.20">
    <property type="match status" value="1"/>
</dbReference>
<gene>
    <name evidence="14" type="ORF">K432DRAFT_433133</name>
</gene>
<dbReference type="Pfam" id="PF00264">
    <property type="entry name" value="Tyrosinase"/>
    <property type="match status" value="1"/>
</dbReference>
<keyword evidence="15" id="KW-1185">Reference proteome</keyword>
<evidence type="ECO:0000256" key="8">
    <source>
        <dbReference type="ARBA" id="ARBA00023101"/>
    </source>
</evidence>
<dbReference type="PANTHER" id="PTHR11474">
    <property type="entry name" value="TYROSINASE FAMILY MEMBER"/>
    <property type="match status" value="1"/>
</dbReference>
<dbReference type="EMBL" id="KV744872">
    <property type="protein sequence ID" value="OCK82998.1"/>
    <property type="molecule type" value="Genomic_DNA"/>
</dbReference>
<feature type="domain" description="Tyrosinase copper-binding" evidence="12">
    <location>
        <begin position="101"/>
        <end position="118"/>
    </location>
</feature>
<evidence type="ECO:0000256" key="4">
    <source>
        <dbReference type="ARBA" id="ARBA00022723"/>
    </source>
</evidence>
<dbReference type="PRINTS" id="PR00092">
    <property type="entry name" value="TYROSINASE"/>
</dbReference>
<protein>
    <recommendedName>
        <fullName evidence="3">tyrosinase</fullName>
        <ecNumber evidence="3">1.14.18.1</ecNumber>
    </recommendedName>
</protein>
<dbReference type="Proteomes" id="UP000250266">
    <property type="component" value="Unassembled WGS sequence"/>
</dbReference>
<comment type="catalytic activity">
    <reaction evidence="9">
        <text>2 L-dopa + O2 = 2 L-dopaquinone + 2 H2O</text>
        <dbReference type="Rhea" id="RHEA:34287"/>
        <dbReference type="ChEBI" id="CHEBI:15377"/>
        <dbReference type="ChEBI" id="CHEBI:15379"/>
        <dbReference type="ChEBI" id="CHEBI:57504"/>
        <dbReference type="ChEBI" id="CHEBI:57924"/>
        <dbReference type="EC" id="1.14.18.1"/>
    </reaction>
</comment>
<evidence type="ECO:0000256" key="6">
    <source>
        <dbReference type="ARBA" id="ARBA00023008"/>
    </source>
</evidence>
<evidence type="ECO:0000313" key="14">
    <source>
        <dbReference type="EMBL" id="OCK82998.1"/>
    </source>
</evidence>
<evidence type="ECO:0000259" key="13">
    <source>
        <dbReference type="PROSITE" id="PS00498"/>
    </source>
</evidence>
<feature type="domain" description="Tyrosinase copper-binding" evidence="13">
    <location>
        <begin position="296"/>
        <end position="307"/>
    </location>
</feature>
<dbReference type="InterPro" id="IPR008922">
    <property type="entry name" value="Di-copper_centre_dom_sf"/>
</dbReference>
<dbReference type="OrthoDB" id="6132182at2759"/>
<dbReference type="Gene3D" id="1.10.1280.10">
    <property type="entry name" value="Di-copper center containing domain from catechol oxidase"/>
    <property type="match status" value="1"/>
</dbReference>
<keyword evidence="7" id="KW-0503">Monooxygenase</keyword>
<evidence type="ECO:0000256" key="2">
    <source>
        <dbReference type="ARBA" id="ARBA00009928"/>
    </source>
</evidence>
<comment type="catalytic activity">
    <reaction evidence="10">
        <text>L-tyrosine + O2 = L-dopaquinone + H2O</text>
        <dbReference type="Rhea" id="RHEA:18117"/>
        <dbReference type="ChEBI" id="CHEBI:15377"/>
        <dbReference type="ChEBI" id="CHEBI:15379"/>
        <dbReference type="ChEBI" id="CHEBI:57924"/>
        <dbReference type="ChEBI" id="CHEBI:58315"/>
        <dbReference type="EC" id="1.14.18.1"/>
    </reaction>
</comment>
<dbReference type="InterPro" id="IPR041640">
    <property type="entry name" value="Tyrosinase_C"/>
</dbReference>
<dbReference type="EC" id="1.14.18.1" evidence="3"/>
<evidence type="ECO:0000256" key="10">
    <source>
        <dbReference type="ARBA" id="ARBA00048881"/>
    </source>
</evidence>
<keyword evidence="4" id="KW-0479">Metal-binding</keyword>